<evidence type="ECO:0000256" key="1">
    <source>
        <dbReference type="ARBA" id="ARBA00022801"/>
    </source>
</evidence>
<evidence type="ECO:0000313" key="3">
    <source>
        <dbReference type="Proteomes" id="UP000663929"/>
    </source>
</evidence>
<dbReference type="Gene3D" id="2.120.10.70">
    <property type="entry name" value="Fucose-specific lectin"/>
    <property type="match status" value="1"/>
</dbReference>
<dbReference type="AlphaFoldDB" id="A0A8A4TV93"/>
<dbReference type="Proteomes" id="UP000663929">
    <property type="component" value="Chromosome"/>
</dbReference>
<name>A0A8A4TV93_SULCO</name>
<dbReference type="InterPro" id="IPR007312">
    <property type="entry name" value="Phosphoesterase"/>
</dbReference>
<reference evidence="2" key="1">
    <citation type="submission" date="2021-03" db="EMBL/GenBank/DDBJ databases">
        <title>Acanthopleuribacteraceae sp. M133.</title>
        <authorList>
            <person name="Wang G."/>
        </authorList>
    </citation>
    <scope>NUCLEOTIDE SEQUENCE</scope>
    <source>
        <strain evidence="2">M133</strain>
    </source>
</reference>
<dbReference type="EMBL" id="CP071793">
    <property type="protein sequence ID" value="QTD50445.1"/>
    <property type="molecule type" value="Genomic_DNA"/>
</dbReference>
<dbReference type="PANTHER" id="PTHR31956:SF8">
    <property type="entry name" value="ACID PHOSPHATASE PHOA (AFU_ORTHOLOGUE AFUA_1G03570)"/>
    <property type="match status" value="1"/>
</dbReference>
<organism evidence="2 3">
    <name type="scientific">Sulfidibacter corallicola</name>
    <dbReference type="NCBI Taxonomy" id="2818388"/>
    <lineage>
        <taxon>Bacteria</taxon>
        <taxon>Pseudomonadati</taxon>
        <taxon>Acidobacteriota</taxon>
        <taxon>Holophagae</taxon>
        <taxon>Acanthopleuribacterales</taxon>
        <taxon>Acanthopleuribacteraceae</taxon>
        <taxon>Sulfidibacter</taxon>
    </lineage>
</organism>
<dbReference type="GO" id="GO:0016788">
    <property type="term" value="F:hydrolase activity, acting on ester bonds"/>
    <property type="evidence" value="ECO:0007669"/>
    <property type="project" value="InterPro"/>
</dbReference>
<proteinExistence type="predicted"/>
<evidence type="ECO:0000313" key="2">
    <source>
        <dbReference type="EMBL" id="QTD50445.1"/>
    </source>
</evidence>
<protein>
    <recommendedName>
        <fullName evidence="4">Phosphoesterase family protein</fullName>
    </recommendedName>
</protein>
<dbReference type="Pfam" id="PF04185">
    <property type="entry name" value="Phosphoesterase"/>
    <property type="match status" value="1"/>
</dbReference>
<gene>
    <name evidence="2" type="ORF">J3U87_33090</name>
</gene>
<dbReference type="SUPFAM" id="SSF89372">
    <property type="entry name" value="Fucose-specific lectin"/>
    <property type="match status" value="1"/>
</dbReference>
<evidence type="ECO:0008006" key="4">
    <source>
        <dbReference type="Google" id="ProtNLM"/>
    </source>
</evidence>
<sequence>MSSGCARVFDHVLIIMFENQYRSYVMENHYMRRLAAQGIEMANYFGCMHPSQTNYIASVAAELCNMTNDEPPPSLLTQRTIVDLIEASPEDLQWKAYMDSYNPGNTPWSPELVPKDQYPYVIKHDPFTSFENIVRDERRWQRIQTEADFWSDLLNGTFPNYAWFTPNMWNDGHYLDGTQKSPPERAPLLVDQLATWLEGFFAKLRFPGPDSHLPPNTLVVVTFDEADFEAKYDAGKKYTYDGPNQIYTVLLGDHLKPGRVDQGYNHYSLIKTIERNFQLGDLGKNDTHANCFRFLWRESFEWKIPQATPLSAPSGLAAASFAETLQVIESGDRGALTTRVYAGGTWLEARPLPFSGFEPVARAAGDRLVLVVKEENGSLAWSHYGLQTNWSDKQVLVPQSVSRFALTGWDGGNLMLAYVDPNDRIYSRRYAKGCWEDPVDVGFTTDGAVALATLGATLLLVFQKPGGCGEMQVVSYNTADYNVVTYPEGSPYSGPYDNTVKDAWAKSAYPVAHFAHGPNATTPGENEPLLRPYLGNGPLAAATLDGVIHLVHPGRHNSQLLTAAYSLSGIMTPALPISYQATEETTTSNGYGTLAEAGWSKQATVVGAYADDLLVMATHEDVIYTFHGGGARGAVQLTTGRYRRTEHP</sequence>
<keyword evidence="1" id="KW-0378">Hydrolase</keyword>
<dbReference type="PANTHER" id="PTHR31956">
    <property type="entry name" value="NON-SPECIFIC PHOSPHOLIPASE C4-RELATED"/>
    <property type="match status" value="1"/>
</dbReference>
<accession>A0A8A4TV93</accession>
<dbReference type="GO" id="GO:0009395">
    <property type="term" value="P:phospholipid catabolic process"/>
    <property type="evidence" value="ECO:0007669"/>
    <property type="project" value="TreeGrafter"/>
</dbReference>
<dbReference type="RefSeq" id="WP_237380146.1">
    <property type="nucleotide sequence ID" value="NZ_CP071793.1"/>
</dbReference>
<dbReference type="KEGG" id="scor:J3U87_33090"/>
<keyword evidence="3" id="KW-1185">Reference proteome</keyword>